<gene>
    <name evidence="1" type="primary">76</name>
    <name evidence="1" type="ORF">SEA_TARDUS_76</name>
</gene>
<accession>A0A9E7J756</accession>
<proteinExistence type="predicted"/>
<dbReference type="EMBL" id="ON392159">
    <property type="protein sequence ID" value="URC17691.1"/>
    <property type="molecule type" value="Genomic_DNA"/>
</dbReference>
<evidence type="ECO:0000313" key="2">
    <source>
        <dbReference type="Proteomes" id="UP001056780"/>
    </source>
</evidence>
<protein>
    <submittedName>
        <fullName evidence="1">Membrane protein</fullName>
    </submittedName>
</protein>
<organism evidence="1 2">
    <name type="scientific">Gordonia phage Tardus</name>
    <dbReference type="NCBI Taxonomy" id="2939734"/>
    <lineage>
        <taxon>Viruses</taxon>
        <taxon>Duplodnaviria</taxon>
        <taxon>Heunggongvirae</taxon>
        <taxon>Uroviricota</taxon>
        <taxon>Caudoviricetes</taxon>
        <taxon>Stackebrandtviridae</taxon>
        <taxon>Schenleyvirinae</taxon>
        <taxon>Zitchvirus</taxon>
        <taxon>Zitchvirus tardus</taxon>
    </lineage>
</organism>
<dbReference type="Proteomes" id="UP001056780">
    <property type="component" value="Segment"/>
</dbReference>
<name>A0A9E7J756_9CAUD</name>
<keyword evidence="2" id="KW-1185">Reference proteome</keyword>
<reference evidence="1" key="1">
    <citation type="submission" date="2022-04" db="EMBL/GenBank/DDBJ databases">
        <authorList>
            <person name="Abdalla N.M."/>
            <person name="Alvarado-Fernandez V.M."/>
            <person name="Barnhill K."/>
            <person name="Biggs A."/>
            <person name="Bland J."/>
            <person name="Coleman C."/>
            <person name="Fakhre D."/>
            <person name="Finocchiaro A."/>
            <person name="Haymond A.J."/>
            <person name="Helton K.M."/>
            <person name="Horne M.E."/>
            <person name="Franco V."/>
            <person name="Iqbal M."/>
            <person name="Kanchibhatta A."/>
            <person name="Knight J."/>
            <person name="Merkher A."/>
            <person name="Nguyen K.P."/>
            <person name="Otero L."/>
            <person name="Patel J."/>
            <person name="Patel S."/>
            <person name="Rainey E."/>
            <person name="Rayala P."/>
            <person name="Ruiz-Houston K.M."/>
            <person name="Sciacchitano A.R."/>
            <person name="Satardekar A."/>
            <person name="Shaikh S.M."/>
            <person name="Stewart E."/>
            <person name="Terron-Osorio A.E."/>
            <person name="Turrell T.C."/>
            <person name="Weitz R.C."/>
            <person name="Pollenz R.S."/>
            <person name="Garlena R.A."/>
            <person name="Russell D.A."/>
            <person name="Jacobs-Sera D."/>
            <person name="Hatfull G.F."/>
        </authorList>
    </citation>
    <scope>NUCLEOTIDE SEQUENCE</scope>
</reference>
<evidence type="ECO:0000313" key="1">
    <source>
        <dbReference type="EMBL" id="URC17691.1"/>
    </source>
</evidence>
<sequence>MTFQPGQRVRHRALNLPARIVAAADADGIITVDLMWRDDPAGEPADQIGSYAHELEHLD</sequence>